<dbReference type="InterPro" id="IPR004107">
    <property type="entry name" value="Integrase_SAM-like_N"/>
</dbReference>
<dbReference type="GO" id="GO:0015074">
    <property type="term" value="P:DNA integration"/>
    <property type="evidence" value="ECO:0007669"/>
    <property type="project" value="InterPro"/>
</dbReference>
<dbReference type="Pfam" id="PF02899">
    <property type="entry name" value="Phage_int_SAM_1"/>
    <property type="match status" value="1"/>
</dbReference>
<keyword evidence="1 2" id="KW-0238">DNA-binding</keyword>
<evidence type="ECO:0000256" key="1">
    <source>
        <dbReference type="ARBA" id="ARBA00023125"/>
    </source>
</evidence>
<organism evidence="4 5">
    <name type="scientific">Streptomyces hawaiiensis</name>
    <dbReference type="NCBI Taxonomy" id="67305"/>
    <lineage>
        <taxon>Bacteria</taxon>
        <taxon>Bacillati</taxon>
        <taxon>Actinomycetota</taxon>
        <taxon>Actinomycetes</taxon>
        <taxon>Kitasatosporales</taxon>
        <taxon>Streptomycetaceae</taxon>
        <taxon>Streptomyces</taxon>
    </lineage>
</organism>
<dbReference type="EMBL" id="CP021978">
    <property type="protein sequence ID" value="QCD53520.1"/>
    <property type="molecule type" value="Genomic_DNA"/>
</dbReference>
<dbReference type="GO" id="GO:0003677">
    <property type="term" value="F:DNA binding"/>
    <property type="evidence" value="ECO:0007669"/>
    <property type="project" value="UniProtKB-UniRule"/>
</dbReference>
<dbReference type="Gene3D" id="1.10.150.130">
    <property type="match status" value="1"/>
</dbReference>
<sequence length="207" mass="23614">MTVVAGWWCGVGERFLRLIAGGLATSASDVDQARDEWAFQARCTEAFVSTWVVRGFADTTISCYTSLLERVLDHFDRPVWQIEPADVDAMLRQLLLAGRAAGTRRQYLQMLRTFHGFVRDRYATEIRALYGMAVGDPLDRFNRLRHVWDDTPRRLPPTAERLTAFFAFARARLAAASDYPAAARDYALLRTLYHCAPRVSVFYVITR</sequence>
<protein>
    <recommendedName>
        <fullName evidence="3">Core-binding (CB) domain-containing protein</fullName>
    </recommendedName>
</protein>
<evidence type="ECO:0000259" key="3">
    <source>
        <dbReference type="PROSITE" id="PS51900"/>
    </source>
</evidence>
<proteinExistence type="predicted"/>
<evidence type="ECO:0000313" key="4">
    <source>
        <dbReference type="EMBL" id="QCD53520.1"/>
    </source>
</evidence>
<evidence type="ECO:0000256" key="2">
    <source>
        <dbReference type="PROSITE-ProRule" id="PRU01248"/>
    </source>
</evidence>
<dbReference type="InterPro" id="IPR011010">
    <property type="entry name" value="DNA_brk_join_enz"/>
</dbReference>
<reference evidence="4 5" key="1">
    <citation type="submission" date="2017-06" db="EMBL/GenBank/DDBJ databases">
        <title>Complete Genome Sequence of Streptomyces hawaiiensis NRRL 15010 and insights into acyldepsipeptides biosynthesis.</title>
        <authorList>
            <person name="Mariita R.M."/>
            <person name="Sello J.K."/>
        </authorList>
    </citation>
    <scope>NUCLEOTIDE SEQUENCE [LARGE SCALE GENOMIC DNA]</scope>
    <source>
        <strain evidence="4 5">ATCC 12236</strain>
    </source>
</reference>
<dbReference type="Proteomes" id="UP000495940">
    <property type="component" value="Chromosome"/>
</dbReference>
<keyword evidence="5" id="KW-1185">Reference proteome</keyword>
<evidence type="ECO:0000313" key="5">
    <source>
        <dbReference type="Proteomes" id="UP000495940"/>
    </source>
</evidence>
<accession>A0A6G5R6D1</accession>
<dbReference type="InterPro" id="IPR044068">
    <property type="entry name" value="CB"/>
</dbReference>
<dbReference type="AlphaFoldDB" id="A0A6G5R6D1"/>
<dbReference type="InterPro" id="IPR010998">
    <property type="entry name" value="Integrase_recombinase_N"/>
</dbReference>
<feature type="domain" description="Core-binding (CB)" evidence="3">
    <location>
        <begin position="38"/>
        <end position="119"/>
    </location>
</feature>
<dbReference type="KEGG" id="shaw:CEB94_00110"/>
<gene>
    <name evidence="4" type="ORF">CEB94_00110</name>
</gene>
<name>A0A6G5R6D1_9ACTN</name>
<dbReference type="SUPFAM" id="SSF56349">
    <property type="entry name" value="DNA breaking-rejoining enzymes"/>
    <property type="match status" value="1"/>
</dbReference>
<dbReference type="PROSITE" id="PS51900">
    <property type="entry name" value="CB"/>
    <property type="match status" value="1"/>
</dbReference>